<dbReference type="PANTHER" id="PTHR33202">
    <property type="entry name" value="ZINC UPTAKE REGULATION PROTEIN"/>
    <property type="match status" value="1"/>
</dbReference>
<evidence type="ECO:0000313" key="8">
    <source>
        <dbReference type="EMBL" id="SPF78074.1"/>
    </source>
</evidence>
<keyword evidence="6" id="KW-0804">Transcription</keyword>
<dbReference type="RefSeq" id="WP_108884751.1">
    <property type="nucleotide sequence ID" value="NZ_OMOJ01000001.1"/>
</dbReference>
<dbReference type="Proteomes" id="UP000244904">
    <property type="component" value="Unassembled WGS sequence"/>
</dbReference>
<keyword evidence="4" id="KW-0805">Transcription regulation</keyword>
<dbReference type="GO" id="GO:0008270">
    <property type="term" value="F:zinc ion binding"/>
    <property type="evidence" value="ECO:0007669"/>
    <property type="project" value="TreeGrafter"/>
</dbReference>
<dbReference type="Gene3D" id="1.10.10.10">
    <property type="entry name" value="Winged helix-like DNA-binding domain superfamily/Winged helix DNA-binding domain"/>
    <property type="match status" value="1"/>
</dbReference>
<dbReference type="GO" id="GO:0005829">
    <property type="term" value="C:cytosol"/>
    <property type="evidence" value="ECO:0007669"/>
    <property type="project" value="TreeGrafter"/>
</dbReference>
<dbReference type="SUPFAM" id="SSF46785">
    <property type="entry name" value="Winged helix' DNA-binding domain"/>
    <property type="match status" value="1"/>
</dbReference>
<proteinExistence type="inferred from homology"/>
<evidence type="ECO:0000256" key="3">
    <source>
        <dbReference type="ARBA" id="ARBA00022833"/>
    </source>
</evidence>
<dbReference type="AlphaFoldDB" id="A0A2R8AQG5"/>
<reference evidence="9" key="1">
    <citation type="submission" date="2018-03" db="EMBL/GenBank/DDBJ databases">
        <authorList>
            <person name="Rodrigo-Torres L."/>
            <person name="Arahal R. D."/>
            <person name="Lucena T."/>
        </authorList>
    </citation>
    <scope>NUCLEOTIDE SEQUENCE [LARGE SCALE GENOMIC DNA]</scope>
    <source>
        <strain evidence="9">CECT 8871</strain>
    </source>
</reference>
<dbReference type="EMBL" id="OMOJ01000001">
    <property type="protein sequence ID" value="SPF78074.1"/>
    <property type="molecule type" value="Genomic_DNA"/>
</dbReference>
<evidence type="ECO:0000256" key="1">
    <source>
        <dbReference type="ARBA" id="ARBA00007957"/>
    </source>
</evidence>
<dbReference type="InterPro" id="IPR002481">
    <property type="entry name" value="FUR"/>
</dbReference>
<name>A0A2R8AQG5_9RHOB</name>
<dbReference type="GO" id="GO:0000976">
    <property type="term" value="F:transcription cis-regulatory region binding"/>
    <property type="evidence" value="ECO:0007669"/>
    <property type="project" value="TreeGrafter"/>
</dbReference>
<dbReference type="GO" id="GO:1900376">
    <property type="term" value="P:regulation of secondary metabolite biosynthetic process"/>
    <property type="evidence" value="ECO:0007669"/>
    <property type="project" value="TreeGrafter"/>
</dbReference>
<protein>
    <submittedName>
        <fullName evidence="8">Zinc uptake regulation protein</fullName>
    </submittedName>
</protein>
<feature type="binding site" evidence="7">
    <location>
        <position position="153"/>
    </location>
    <ligand>
        <name>Zn(2+)</name>
        <dbReference type="ChEBI" id="CHEBI:29105"/>
    </ligand>
</feature>
<comment type="similarity">
    <text evidence="1">Belongs to the Fur family.</text>
</comment>
<feature type="binding site" evidence="7">
    <location>
        <position position="113"/>
    </location>
    <ligand>
        <name>Zn(2+)</name>
        <dbReference type="ChEBI" id="CHEBI:29105"/>
    </ligand>
</feature>
<accession>A0A2R8AQG5</accession>
<dbReference type="InterPro" id="IPR036388">
    <property type="entry name" value="WH-like_DNA-bd_sf"/>
</dbReference>
<keyword evidence="9" id="KW-1185">Reference proteome</keyword>
<organism evidence="8 9">
    <name type="scientific">Pseudoprimorskyibacter insulae</name>
    <dbReference type="NCBI Taxonomy" id="1695997"/>
    <lineage>
        <taxon>Bacteria</taxon>
        <taxon>Pseudomonadati</taxon>
        <taxon>Pseudomonadota</taxon>
        <taxon>Alphaproteobacteria</taxon>
        <taxon>Rhodobacterales</taxon>
        <taxon>Paracoccaceae</taxon>
        <taxon>Pseudoprimorskyibacter</taxon>
    </lineage>
</organism>
<dbReference type="GO" id="GO:0045892">
    <property type="term" value="P:negative regulation of DNA-templated transcription"/>
    <property type="evidence" value="ECO:0007669"/>
    <property type="project" value="TreeGrafter"/>
</dbReference>
<keyword evidence="3 7" id="KW-0862">Zinc</keyword>
<feature type="binding site" evidence="7">
    <location>
        <position position="110"/>
    </location>
    <ligand>
        <name>Zn(2+)</name>
        <dbReference type="ChEBI" id="CHEBI:29105"/>
    </ligand>
</feature>
<evidence type="ECO:0000256" key="7">
    <source>
        <dbReference type="PIRSR" id="PIRSR602481-1"/>
    </source>
</evidence>
<feature type="binding site" evidence="7">
    <location>
        <position position="150"/>
    </location>
    <ligand>
        <name>Zn(2+)</name>
        <dbReference type="ChEBI" id="CHEBI:29105"/>
    </ligand>
</feature>
<evidence type="ECO:0000256" key="2">
    <source>
        <dbReference type="ARBA" id="ARBA00022491"/>
    </source>
</evidence>
<dbReference type="Gene3D" id="3.30.1490.190">
    <property type="match status" value="1"/>
</dbReference>
<sequence>MAHQFHDHNHDKCISGAVAMANAYCALHRLQLTPVRRRVLEILLQQHRAMGAYDVLEILREEKLGSQPPVAYRALEFLVTHGFAHRIERLNAFVACSHPGRAHSPAFLICNTCKTVAETEADLRDSGIDEAARKAQFTIERAVVEVEGLCPRCTETPE</sequence>
<keyword evidence="5" id="KW-0238">DNA-binding</keyword>
<dbReference type="InterPro" id="IPR036390">
    <property type="entry name" value="WH_DNA-bd_sf"/>
</dbReference>
<gene>
    <name evidence="8" type="primary">zur</name>
    <name evidence="8" type="ORF">PRI8871_00664</name>
</gene>
<dbReference type="Pfam" id="PF01475">
    <property type="entry name" value="FUR"/>
    <property type="match status" value="1"/>
</dbReference>
<dbReference type="InterPro" id="IPR043135">
    <property type="entry name" value="Fur_C"/>
</dbReference>
<keyword evidence="2" id="KW-0678">Repressor</keyword>
<evidence type="ECO:0000256" key="6">
    <source>
        <dbReference type="ARBA" id="ARBA00023163"/>
    </source>
</evidence>
<comment type="cofactor">
    <cofactor evidence="7">
        <name>Zn(2+)</name>
        <dbReference type="ChEBI" id="CHEBI:29105"/>
    </cofactor>
    <text evidence="7">Binds 1 zinc ion per subunit.</text>
</comment>
<evidence type="ECO:0000256" key="5">
    <source>
        <dbReference type="ARBA" id="ARBA00023125"/>
    </source>
</evidence>
<dbReference type="GO" id="GO:0003700">
    <property type="term" value="F:DNA-binding transcription factor activity"/>
    <property type="evidence" value="ECO:0007669"/>
    <property type="project" value="InterPro"/>
</dbReference>
<keyword evidence="7" id="KW-0479">Metal-binding</keyword>
<evidence type="ECO:0000313" key="9">
    <source>
        <dbReference type="Proteomes" id="UP000244904"/>
    </source>
</evidence>
<dbReference type="OrthoDB" id="9801127at2"/>
<evidence type="ECO:0000256" key="4">
    <source>
        <dbReference type="ARBA" id="ARBA00023015"/>
    </source>
</evidence>
<dbReference type="PANTHER" id="PTHR33202:SF6">
    <property type="entry name" value="ZINC UPTAKE REGULATION PROTEIN"/>
    <property type="match status" value="1"/>
</dbReference>